<dbReference type="EC" id="3.1.1.47" evidence="1"/>
<feature type="region of interest" description="Disordered" evidence="5">
    <location>
        <begin position="380"/>
        <end position="438"/>
    </location>
</feature>
<keyword evidence="7" id="KW-1185">Reference proteome</keyword>
<evidence type="ECO:0000256" key="1">
    <source>
        <dbReference type="ARBA" id="ARBA00013201"/>
    </source>
</evidence>
<feature type="compositionally biased region" description="Basic and acidic residues" evidence="5">
    <location>
        <begin position="380"/>
        <end position="399"/>
    </location>
</feature>
<dbReference type="AlphaFoldDB" id="A0A3N2PKH1"/>
<dbReference type="EMBL" id="ML119062">
    <property type="protein sequence ID" value="ROT34999.1"/>
    <property type="molecule type" value="Genomic_DNA"/>
</dbReference>
<dbReference type="InterPro" id="IPR029058">
    <property type="entry name" value="AB_hydrolase_fold"/>
</dbReference>
<evidence type="ECO:0000256" key="2">
    <source>
        <dbReference type="ARBA" id="ARBA00022801"/>
    </source>
</evidence>
<dbReference type="GeneID" id="39579353"/>
<organism evidence="6 7">
    <name type="scientific">Sodiomyces alkalinus (strain CBS 110278 / VKM F-3762 / F11)</name>
    <name type="common">Alkaliphilic filamentous fungus</name>
    <dbReference type="NCBI Taxonomy" id="1314773"/>
    <lineage>
        <taxon>Eukaryota</taxon>
        <taxon>Fungi</taxon>
        <taxon>Dikarya</taxon>
        <taxon>Ascomycota</taxon>
        <taxon>Pezizomycotina</taxon>
        <taxon>Sordariomycetes</taxon>
        <taxon>Hypocreomycetidae</taxon>
        <taxon>Glomerellales</taxon>
        <taxon>Plectosphaerellaceae</taxon>
        <taxon>Sodiomyces</taxon>
    </lineage>
</organism>
<dbReference type="SUPFAM" id="SSF53474">
    <property type="entry name" value="alpha/beta-Hydrolases"/>
    <property type="match status" value="1"/>
</dbReference>
<proteinExistence type="predicted"/>
<keyword evidence="3" id="KW-0442">Lipid degradation</keyword>
<dbReference type="PANTHER" id="PTHR10272">
    <property type="entry name" value="PLATELET-ACTIVATING FACTOR ACETYLHYDROLASE"/>
    <property type="match status" value="1"/>
</dbReference>
<gene>
    <name evidence="6" type="ORF">SODALDRAFT_329207</name>
</gene>
<evidence type="ECO:0000256" key="4">
    <source>
        <dbReference type="ARBA" id="ARBA00023098"/>
    </source>
</evidence>
<dbReference type="GO" id="GO:0016042">
    <property type="term" value="P:lipid catabolic process"/>
    <property type="evidence" value="ECO:0007669"/>
    <property type="project" value="UniProtKB-KW"/>
</dbReference>
<evidence type="ECO:0000313" key="6">
    <source>
        <dbReference type="EMBL" id="ROT34999.1"/>
    </source>
</evidence>
<evidence type="ECO:0000256" key="5">
    <source>
        <dbReference type="SAM" id="MobiDB-lite"/>
    </source>
</evidence>
<keyword evidence="2" id="KW-0378">Hydrolase</keyword>
<accession>A0A3N2PKH1</accession>
<protein>
    <recommendedName>
        <fullName evidence="1">1-alkyl-2-acetylglycerophosphocholine esterase</fullName>
        <ecNumber evidence="1">3.1.1.47</ecNumber>
    </recommendedName>
</protein>
<dbReference type="Gene3D" id="3.40.50.1820">
    <property type="entry name" value="alpha/beta hydrolase"/>
    <property type="match status" value="1"/>
</dbReference>
<dbReference type="OrthoDB" id="2363873at2759"/>
<dbReference type="GO" id="GO:0003847">
    <property type="term" value="F:1-alkyl-2-acetylglycerophosphocholine esterase activity"/>
    <property type="evidence" value="ECO:0007669"/>
    <property type="project" value="UniProtKB-EC"/>
</dbReference>
<keyword evidence="4" id="KW-0443">Lipid metabolism</keyword>
<name>A0A3N2PKH1_SODAK</name>
<dbReference type="STRING" id="1314773.A0A3N2PKH1"/>
<dbReference type="RefSeq" id="XP_028462805.1">
    <property type="nucleotide sequence ID" value="XM_028610875.1"/>
</dbReference>
<evidence type="ECO:0000256" key="3">
    <source>
        <dbReference type="ARBA" id="ARBA00022963"/>
    </source>
</evidence>
<dbReference type="Proteomes" id="UP000272025">
    <property type="component" value="Unassembled WGS sequence"/>
</dbReference>
<dbReference type="Pfam" id="PF03403">
    <property type="entry name" value="PAF-AH_p_II"/>
    <property type="match status" value="1"/>
</dbReference>
<reference evidence="6 7" key="1">
    <citation type="journal article" date="2018" name="Mol. Ecol.">
        <title>The obligate alkalophilic soda-lake fungus Sodiomyces alkalinus has shifted to a protein diet.</title>
        <authorList>
            <person name="Grum-Grzhimaylo A.A."/>
            <person name="Falkoski D.L."/>
            <person name="van den Heuvel J."/>
            <person name="Valero-Jimenez C.A."/>
            <person name="Min B."/>
            <person name="Choi I.G."/>
            <person name="Lipzen A."/>
            <person name="Daum C.G."/>
            <person name="Aanen D.K."/>
            <person name="Tsang A."/>
            <person name="Henrissat B."/>
            <person name="Bilanenko E.N."/>
            <person name="de Vries R.P."/>
            <person name="van Kan J.A.L."/>
            <person name="Grigoriev I.V."/>
            <person name="Debets A.J.M."/>
        </authorList>
    </citation>
    <scope>NUCLEOTIDE SEQUENCE [LARGE SCALE GENOMIC DNA]</scope>
    <source>
        <strain evidence="6 7">F11</strain>
    </source>
</reference>
<dbReference type="PANTHER" id="PTHR10272:SF0">
    <property type="entry name" value="PLATELET-ACTIVATING FACTOR ACETYLHYDROLASE"/>
    <property type="match status" value="1"/>
</dbReference>
<evidence type="ECO:0000313" key="7">
    <source>
        <dbReference type="Proteomes" id="UP000272025"/>
    </source>
</evidence>
<sequence length="438" mass="48925">MEHRDGSGARTYVNLPENRQLSDVQVDPEANLNVSDARGKRMKKPQREGRAAPQQYYVDYLFPKGNVQDTSPHSAHGVDTKLRTAQIEMRLAEIEEAVYVLGRINEGAGREVAAANLRRKGNVGSSSKGLEGIDWAAWEGRLYLDEGVTVMGHSFGGATTVQCLRTERRFEWVGQGIALDAWGPATPSAGAAEGTGVIDKPLLSIGSEAFMHWEENFDRVVGVCREAATSGRGRSWMMTIRGSTHLSQTDFGVLYPTWMDLLCKTLVNPLRALYLTVAPSMEFLRLVLSAEQVEGARGVDFWPDEGILRTAVEPEAEVTKEHRPEEKWIASRLRVDNELRLRARRWLRWTRKKEEKGKGKRGLLVDWDDGNEIWMHFRPERGVMDREGDDEAKLNAKNDVEDESSSRASSAREGTAVKPEEDMTSWTTRTIDAVVGGG</sequence>